<dbReference type="InterPro" id="IPR036986">
    <property type="entry name" value="S4_RNA-bd_sf"/>
</dbReference>
<comment type="caution">
    <text evidence="3">The sequence shown here is derived from an EMBL/GenBank/DDBJ whole genome shotgun (WGS) entry which is preliminary data.</text>
</comment>
<dbReference type="InterPro" id="IPR040591">
    <property type="entry name" value="RqcP2_RBD"/>
</dbReference>
<dbReference type="InterPro" id="IPR002942">
    <property type="entry name" value="S4_RNA-bd"/>
</dbReference>
<dbReference type="PANTHER" id="PTHR13633:SF3">
    <property type="entry name" value="MITOCHONDRIAL TRANSCRIPTION RESCUE FACTOR 1"/>
    <property type="match status" value="1"/>
</dbReference>
<dbReference type="CDD" id="cd00165">
    <property type="entry name" value="S4"/>
    <property type="match status" value="1"/>
</dbReference>
<dbReference type="InterPro" id="IPR012677">
    <property type="entry name" value="Nucleotide-bd_a/b_plait_sf"/>
</dbReference>
<sequence>MNRMHLDKLENLATNSEDREILARALDLAEVTGKSHRPQVTDFYNPYRCAMIVRTVGYIPGLAVAVDGGYPAAERSRVLIFPDYLVAGDVDAGLSFLAVQGSFRFNTVTHRDYLGALLGLGLRREKLGDILVGEEGAQIIVATEVSEFIQMGLTSVGRVGVSVSAINRAALKAPVRDYREIKVTVQSLRLDSVAAHGLGLSRTKMSREIAAGKIYLNWRLCLEPAAPVRPGDIISARGRGRVAVEQTGGQTKKGRTTLLLHRYGSAR</sequence>
<keyword evidence="1" id="KW-0694">RNA-binding</keyword>
<dbReference type="Gene3D" id="3.30.1370.160">
    <property type="match status" value="1"/>
</dbReference>
<dbReference type="SUPFAM" id="SSF55174">
    <property type="entry name" value="Alpha-L RNA-binding motif"/>
    <property type="match status" value="1"/>
</dbReference>
<dbReference type="SMART" id="SM00363">
    <property type="entry name" value="S4"/>
    <property type="match status" value="1"/>
</dbReference>
<gene>
    <name evidence="3" type="ORF">SPSYN_01980</name>
</gene>
<evidence type="ECO:0000313" key="4">
    <source>
        <dbReference type="Proteomes" id="UP000798488"/>
    </source>
</evidence>
<protein>
    <submittedName>
        <fullName evidence="3">S4 domain protein</fullName>
    </submittedName>
</protein>
<proteinExistence type="predicted"/>
<keyword evidence="4" id="KW-1185">Reference proteome</keyword>
<evidence type="ECO:0000256" key="1">
    <source>
        <dbReference type="PROSITE-ProRule" id="PRU00182"/>
    </source>
</evidence>
<dbReference type="Pfam" id="PF17774">
    <property type="entry name" value="YlmH_RBD"/>
    <property type="match status" value="1"/>
</dbReference>
<dbReference type="Gene3D" id="3.30.70.330">
    <property type="match status" value="1"/>
</dbReference>
<dbReference type="PANTHER" id="PTHR13633">
    <property type="entry name" value="MITOCHONDRIAL TRANSCRIPTION RESCUE FACTOR 1"/>
    <property type="match status" value="1"/>
</dbReference>
<feature type="domain" description="RNA-binding S4" evidence="2">
    <location>
        <begin position="188"/>
        <end position="245"/>
    </location>
</feature>
<dbReference type="Proteomes" id="UP000798488">
    <property type="component" value="Unassembled WGS sequence"/>
</dbReference>
<dbReference type="EMBL" id="LSRS01000004">
    <property type="protein sequence ID" value="KAF1084810.1"/>
    <property type="molecule type" value="Genomic_DNA"/>
</dbReference>
<organism evidence="3 4">
    <name type="scientific">Sporotomaculum syntrophicum</name>
    <dbReference type="NCBI Taxonomy" id="182264"/>
    <lineage>
        <taxon>Bacteria</taxon>
        <taxon>Bacillati</taxon>
        <taxon>Bacillota</taxon>
        <taxon>Clostridia</taxon>
        <taxon>Eubacteriales</taxon>
        <taxon>Desulfallaceae</taxon>
        <taxon>Sporotomaculum</taxon>
    </lineage>
</organism>
<evidence type="ECO:0000259" key="2">
    <source>
        <dbReference type="SMART" id="SM00363"/>
    </source>
</evidence>
<dbReference type="PROSITE" id="PS50889">
    <property type="entry name" value="S4"/>
    <property type="match status" value="1"/>
</dbReference>
<dbReference type="Pfam" id="PF01479">
    <property type="entry name" value="S4"/>
    <property type="match status" value="1"/>
</dbReference>
<dbReference type="GO" id="GO:0003723">
    <property type="term" value="F:RNA binding"/>
    <property type="evidence" value="ECO:0007669"/>
    <property type="project" value="UniProtKB-KW"/>
</dbReference>
<reference evidence="3" key="1">
    <citation type="submission" date="2016-02" db="EMBL/GenBank/DDBJ databases">
        <title>Draft Genome Sequence of Sporotomaculum syntrophicum Strain FB, a Syntrophic Benzoate Degrader.</title>
        <authorList>
            <person name="Nobu M.K."/>
            <person name="Narihiro T."/>
            <person name="Qiu Y.-L."/>
            <person name="Ohashi A."/>
            <person name="Liu W.-T."/>
            <person name="Yuji S."/>
        </authorList>
    </citation>
    <scope>NUCLEOTIDE SEQUENCE</scope>
    <source>
        <strain evidence="3">FB</strain>
    </source>
</reference>
<evidence type="ECO:0000313" key="3">
    <source>
        <dbReference type="EMBL" id="KAF1084810.1"/>
    </source>
</evidence>
<dbReference type="AlphaFoldDB" id="A0A9D2WNS2"/>
<name>A0A9D2WNS2_9FIRM</name>
<dbReference type="Gene3D" id="3.10.290.10">
    <property type="entry name" value="RNA-binding S4 domain"/>
    <property type="match status" value="1"/>
</dbReference>
<accession>A0A9D2WNS2</accession>